<dbReference type="PROSITE" id="PS50297">
    <property type="entry name" value="ANK_REP_REGION"/>
    <property type="match status" value="2"/>
</dbReference>
<evidence type="ECO:0000256" key="1">
    <source>
        <dbReference type="PROSITE-ProRule" id="PRU00023"/>
    </source>
</evidence>
<organism evidence="2 3">
    <name type="scientific">Trichogramma kaykai</name>
    <dbReference type="NCBI Taxonomy" id="54128"/>
    <lineage>
        <taxon>Eukaryota</taxon>
        <taxon>Metazoa</taxon>
        <taxon>Ecdysozoa</taxon>
        <taxon>Arthropoda</taxon>
        <taxon>Hexapoda</taxon>
        <taxon>Insecta</taxon>
        <taxon>Pterygota</taxon>
        <taxon>Neoptera</taxon>
        <taxon>Endopterygota</taxon>
        <taxon>Hymenoptera</taxon>
        <taxon>Apocrita</taxon>
        <taxon>Proctotrupomorpha</taxon>
        <taxon>Chalcidoidea</taxon>
        <taxon>Trichogrammatidae</taxon>
        <taxon>Trichogramma</taxon>
    </lineage>
</organism>
<keyword evidence="3" id="KW-1185">Reference proteome</keyword>
<feature type="repeat" description="ANK" evidence="1">
    <location>
        <begin position="326"/>
        <end position="358"/>
    </location>
</feature>
<dbReference type="PANTHER" id="PTHR24133:SF40">
    <property type="entry name" value="ANKYRIN REPEAT DOMAIN 44"/>
    <property type="match status" value="1"/>
</dbReference>
<evidence type="ECO:0000313" key="3">
    <source>
        <dbReference type="Proteomes" id="UP001627154"/>
    </source>
</evidence>
<dbReference type="AlphaFoldDB" id="A0ABD2XBR7"/>
<keyword evidence="1" id="KW-0040">ANK repeat</keyword>
<dbReference type="SMART" id="SM00248">
    <property type="entry name" value="ANK"/>
    <property type="match status" value="5"/>
</dbReference>
<dbReference type="SUPFAM" id="SSF48403">
    <property type="entry name" value="Ankyrin repeat"/>
    <property type="match status" value="1"/>
</dbReference>
<dbReference type="Pfam" id="PF12796">
    <property type="entry name" value="Ank_2"/>
    <property type="match status" value="1"/>
</dbReference>
<protein>
    <submittedName>
        <fullName evidence="2">Uncharacterized protein</fullName>
    </submittedName>
</protein>
<dbReference type="PROSITE" id="PS50088">
    <property type="entry name" value="ANK_REPEAT"/>
    <property type="match status" value="2"/>
</dbReference>
<name>A0ABD2XBR7_9HYME</name>
<feature type="repeat" description="ANK" evidence="1">
    <location>
        <begin position="253"/>
        <end position="285"/>
    </location>
</feature>
<gene>
    <name evidence="2" type="ORF">TKK_004016</name>
</gene>
<comment type="caution">
    <text evidence="2">The sequence shown here is derived from an EMBL/GenBank/DDBJ whole genome shotgun (WGS) entry which is preliminary data.</text>
</comment>
<evidence type="ECO:0000313" key="2">
    <source>
        <dbReference type="EMBL" id="KAL3402847.1"/>
    </source>
</evidence>
<dbReference type="InterPro" id="IPR036770">
    <property type="entry name" value="Ankyrin_rpt-contain_sf"/>
</dbReference>
<dbReference type="EMBL" id="JBJJXI010000032">
    <property type="protein sequence ID" value="KAL3402847.1"/>
    <property type="molecule type" value="Genomic_DNA"/>
</dbReference>
<sequence length="545" mass="62656">MRENVDWEVTEKRREFLEELYPLVNDWTNKFPDYRGIFRPEEIEWLLQESVESASCDDGKNKLLSLVKFACRIGYRHQPEVDENGRPLRHRTTPLHRLARQQHVPGSQGFIELFEIYDRFDVNYEDAAGFTHFHVACKFNCEEAVKKFLEAGQDPNLRVPTTMDSPLHLAVDGIPDIYDEDTSHDRRNNTVPNRRVTESLLRGGADPNLVNERGETPLHVICKRKDNDDLMQRFLAICDELQVRVQVDVRDQEGNAPLHLAVRRRRLQLIGALLRAGANPNVANAEGSRPLHLMCQSTFYNILVMPFLAICRDIGQTVQIDATDNESRTPLQLAMACISPGVVNLLLDRGADLSSFASPSLRHYGGAVEFLHDRVKVAAKALAVVKSVETRTKYAMKRHEALTVMRLFDECELFRRYEGSNFENRWYDNNEFADRAKEIQIKPKLTLHDLVQLRPDKAAKLFTHSNYLVLAALDEYVNIPQEPRELCALHLFETMSKTFFREWATEPFSELSDGRFPLECCLSIIYQLSNADLYRIVLAAEGYSF</sequence>
<accession>A0ABD2XBR7</accession>
<dbReference type="PANTHER" id="PTHR24133">
    <property type="entry name" value="ANKYRIN DOMAIN-CONTAINING"/>
    <property type="match status" value="1"/>
</dbReference>
<dbReference type="InterPro" id="IPR002110">
    <property type="entry name" value="Ankyrin_rpt"/>
</dbReference>
<dbReference type="Gene3D" id="1.25.40.20">
    <property type="entry name" value="Ankyrin repeat-containing domain"/>
    <property type="match status" value="2"/>
</dbReference>
<dbReference type="InterPro" id="IPR052391">
    <property type="entry name" value="E3_Ligase-Neurotoxin"/>
</dbReference>
<proteinExistence type="predicted"/>
<dbReference type="Proteomes" id="UP001627154">
    <property type="component" value="Unassembled WGS sequence"/>
</dbReference>
<reference evidence="2 3" key="1">
    <citation type="journal article" date="2024" name="bioRxiv">
        <title>A reference genome for Trichogramma kaykai: A tiny desert-dwelling parasitoid wasp with competing sex-ratio distorters.</title>
        <authorList>
            <person name="Culotta J."/>
            <person name="Lindsey A.R."/>
        </authorList>
    </citation>
    <scope>NUCLEOTIDE SEQUENCE [LARGE SCALE GENOMIC DNA]</scope>
    <source>
        <strain evidence="2 3">KSX58</strain>
    </source>
</reference>